<dbReference type="EMBL" id="PKPP01000115">
    <property type="protein sequence ID" value="PWA97560.1"/>
    <property type="molecule type" value="Genomic_DNA"/>
</dbReference>
<protein>
    <submittedName>
        <fullName evidence="3">Glucose/ribitol dehydrogenase</fullName>
    </submittedName>
</protein>
<dbReference type="PRINTS" id="PR00080">
    <property type="entry name" value="SDRFAMILY"/>
</dbReference>
<dbReference type="Pfam" id="PF13561">
    <property type="entry name" value="adh_short_C2"/>
    <property type="match status" value="1"/>
</dbReference>
<evidence type="ECO:0000256" key="2">
    <source>
        <dbReference type="ARBA" id="ARBA00023002"/>
    </source>
</evidence>
<dbReference type="OrthoDB" id="294295at2759"/>
<proteinExistence type="inferred from homology"/>
<evidence type="ECO:0000256" key="1">
    <source>
        <dbReference type="ARBA" id="ARBA00006484"/>
    </source>
</evidence>
<comment type="caution">
    <text evidence="3">The sequence shown here is derived from an EMBL/GenBank/DDBJ whole genome shotgun (WGS) entry which is preliminary data.</text>
</comment>
<dbReference type="PRINTS" id="PR00081">
    <property type="entry name" value="GDHRDH"/>
</dbReference>
<dbReference type="PANTHER" id="PTHR43180:SF45">
    <property type="entry name" value="SECOISOLARICIRESINOL DEHYDROGENASE-LIKE ISOFORM X1"/>
    <property type="match status" value="1"/>
</dbReference>
<keyword evidence="2" id="KW-0560">Oxidoreductase</keyword>
<accession>A0A2U1QHR1</accession>
<dbReference type="GO" id="GO:0016616">
    <property type="term" value="F:oxidoreductase activity, acting on the CH-OH group of donors, NAD or NADP as acceptor"/>
    <property type="evidence" value="ECO:0007669"/>
    <property type="project" value="UniProtKB-ARBA"/>
</dbReference>
<evidence type="ECO:0000313" key="3">
    <source>
        <dbReference type="EMBL" id="PWA97560.1"/>
    </source>
</evidence>
<dbReference type="STRING" id="35608.A0A2U1QHR1"/>
<sequence length="289" mass="30593">MNSLISKRLEGKVAIITGGASGFGESTVRLFAKHGANVLIADVQDDRGNSICADLVSAPSEVIYVRCDVTKEADVKNVLDTAVSMFGKVDIVFSNAGIPGNPDFSILDFDSENVKRILDVNVFGSFLVAKHAARVMIPAKTKHAARVMIPAKSGAIIFTSSMASVLSGEAPYSYSVSNHAVVGLMKNLCVELGQHGIRVNCISPRTIATPMLTNATGLDKSVIDEIICASSILKGVVPTVEDVAEAALYLGSGESKFVSGINLVVDGGYSTTNQEYLKLFGQKLEALRH</sequence>
<dbReference type="Gene3D" id="3.40.50.720">
    <property type="entry name" value="NAD(P)-binding Rossmann-like Domain"/>
    <property type="match status" value="1"/>
</dbReference>
<dbReference type="PANTHER" id="PTHR43180">
    <property type="entry name" value="3-OXOACYL-(ACYL-CARRIER-PROTEIN) REDUCTASE (AFU_ORTHOLOGUE AFUA_6G11210)"/>
    <property type="match status" value="1"/>
</dbReference>
<evidence type="ECO:0000313" key="4">
    <source>
        <dbReference type="Proteomes" id="UP000245207"/>
    </source>
</evidence>
<dbReference type="InterPro" id="IPR002347">
    <property type="entry name" value="SDR_fam"/>
</dbReference>
<dbReference type="Proteomes" id="UP000245207">
    <property type="component" value="Unassembled WGS sequence"/>
</dbReference>
<reference evidence="3 4" key="1">
    <citation type="journal article" date="2018" name="Mol. Plant">
        <title>The genome of Artemisia annua provides insight into the evolution of Asteraceae family and artemisinin biosynthesis.</title>
        <authorList>
            <person name="Shen Q."/>
            <person name="Zhang L."/>
            <person name="Liao Z."/>
            <person name="Wang S."/>
            <person name="Yan T."/>
            <person name="Shi P."/>
            <person name="Liu M."/>
            <person name="Fu X."/>
            <person name="Pan Q."/>
            <person name="Wang Y."/>
            <person name="Lv Z."/>
            <person name="Lu X."/>
            <person name="Zhang F."/>
            <person name="Jiang W."/>
            <person name="Ma Y."/>
            <person name="Chen M."/>
            <person name="Hao X."/>
            <person name="Li L."/>
            <person name="Tang Y."/>
            <person name="Lv G."/>
            <person name="Zhou Y."/>
            <person name="Sun X."/>
            <person name="Brodelius P.E."/>
            <person name="Rose J.K.C."/>
            <person name="Tang K."/>
        </authorList>
    </citation>
    <scope>NUCLEOTIDE SEQUENCE [LARGE SCALE GENOMIC DNA]</scope>
    <source>
        <strain evidence="4">cv. Huhao1</strain>
        <tissue evidence="3">Leaf</tissue>
    </source>
</reference>
<gene>
    <name evidence="3" type="ORF">CTI12_AA028280</name>
</gene>
<organism evidence="3 4">
    <name type="scientific">Artemisia annua</name>
    <name type="common">Sweet wormwood</name>
    <dbReference type="NCBI Taxonomy" id="35608"/>
    <lineage>
        <taxon>Eukaryota</taxon>
        <taxon>Viridiplantae</taxon>
        <taxon>Streptophyta</taxon>
        <taxon>Embryophyta</taxon>
        <taxon>Tracheophyta</taxon>
        <taxon>Spermatophyta</taxon>
        <taxon>Magnoliopsida</taxon>
        <taxon>eudicotyledons</taxon>
        <taxon>Gunneridae</taxon>
        <taxon>Pentapetalae</taxon>
        <taxon>asterids</taxon>
        <taxon>campanulids</taxon>
        <taxon>Asterales</taxon>
        <taxon>Asteraceae</taxon>
        <taxon>Asteroideae</taxon>
        <taxon>Anthemideae</taxon>
        <taxon>Artemisiinae</taxon>
        <taxon>Artemisia</taxon>
    </lineage>
</organism>
<name>A0A2U1QHR1_ARTAN</name>
<dbReference type="SUPFAM" id="SSF51735">
    <property type="entry name" value="NAD(P)-binding Rossmann-fold domains"/>
    <property type="match status" value="1"/>
</dbReference>
<dbReference type="AlphaFoldDB" id="A0A2U1QHR1"/>
<keyword evidence="4" id="KW-1185">Reference proteome</keyword>
<comment type="similarity">
    <text evidence="1">Belongs to the short-chain dehydrogenases/reductases (SDR) family.</text>
</comment>
<dbReference type="FunFam" id="3.40.50.720:FF:000084">
    <property type="entry name" value="Short-chain dehydrogenase reductase"/>
    <property type="match status" value="1"/>
</dbReference>
<dbReference type="InterPro" id="IPR036291">
    <property type="entry name" value="NAD(P)-bd_dom_sf"/>
</dbReference>